<dbReference type="InterPro" id="IPR001412">
    <property type="entry name" value="aa-tRNA-synth_I_CS"/>
</dbReference>
<keyword evidence="9 11" id="KW-0030">Aminoacyl-tRNA synthetase</keyword>
<evidence type="ECO:0000256" key="10">
    <source>
        <dbReference type="ARBA" id="ARBA00049339"/>
    </source>
</evidence>
<proteinExistence type="inferred from homology"/>
<dbReference type="NCBIfam" id="TIGR00456">
    <property type="entry name" value="argS"/>
    <property type="match status" value="1"/>
</dbReference>
<keyword evidence="6 11" id="KW-0547">Nucleotide-binding</keyword>
<dbReference type="EMBL" id="LNVX01000193">
    <property type="protein sequence ID" value="OEG71520.1"/>
    <property type="molecule type" value="Genomic_DNA"/>
</dbReference>
<evidence type="ECO:0000256" key="3">
    <source>
        <dbReference type="ARBA" id="ARBA00011245"/>
    </source>
</evidence>
<dbReference type="InterPro" id="IPR036695">
    <property type="entry name" value="Arg-tRNA-synth_N_sf"/>
</dbReference>
<dbReference type="SMART" id="SM00836">
    <property type="entry name" value="DALR_1"/>
    <property type="match status" value="1"/>
</dbReference>
<dbReference type="Pfam" id="PF03485">
    <property type="entry name" value="Arg_tRNA_synt_N"/>
    <property type="match status" value="1"/>
</dbReference>
<keyword evidence="4 11" id="KW-0963">Cytoplasm</keyword>
<protein>
    <recommendedName>
        <fullName evidence="11">Arginine--tRNA ligase</fullName>
        <ecNumber evidence="11">6.1.1.19</ecNumber>
    </recommendedName>
    <alternativeName>
        <fullName evidence="11">Arginyl-tRNA synthetase</fullName>
        <shortName evidence="11">ArgRS</shortName>
    </alternativeName>
</protein>
<keyword evidence="8 11" id="KW-0648">Protein biosynthesis</keyword>
<evidence type="ECO:0000256" key="2">
    <source>
        <dbReference type="ARBA" id="ARBA00005594"/>
    </source>
</evidence>
<dbReference type="Gene3D" id="1.10.730.10">
    <property type="entry name" value="Isoleucyl-tRNA Synthetase, Domain 1"/>
    <property type="match status" value="1"/>
</dbReference>
<sequence length="556" mass="62881">MKSGNDKTRHKRQFKSIIAKYLQDKGIMDSLNFTLEVPPGNIDADFALNAAMLIAKKVKTNPRTVAQELIDIVVKEIPEFIEKAEIAGAGFINLRIKNKILYKELETILREKDKYGSFPENNKEKILVEFVSANPTGPLHIGHGRGAAIGDSIARILKHLGYNVTKEYYLNDYGNQMLVLSKSVEIRFRQLKGEKIDFPTDHYQGGYITDIAKRLISENRDIDEINFKYEAVKDILSGIKNDLKDFAIEFDGWFSESKITADKDKNGKTKVDKTCGYLLAKGDAYVKGGALWLASTKFGDDKDRVLKRSDGRYTYLASDTAYHKNKFERGFTKLVNLWGADHHGYVSRIKACVQMLGFDKEALDIILYQFVSLVRNGQSVTMSTRTGEFITLKEVADEVGKDACRFFFLLRAPDSQLEFDLELAKKQSSENPVFYVQYVNARCSSIIRESKNRGGITAEIKNINFSLLNTKEERDLIKQLAAFCDTLALSKKTMSPHHFTVYLIKLADIFHKFYEKCRVLTGDANFTSARLKLIEGVAIIIKNGLNLLGISAPDKM</sequence>
<dbReference type="SUPFAM" id="SSF47323">
    <property type="entry name" value="Anticodon-binding domain of a subclass of class I aminoacyl-tRNA synthetases"/>
    <property type="match status" value="1"/>
</dbReference>
<dbReference type="AlphaFoldDB" id="A0A1E5IM00"/>
<dbReference type="GO" id="GO:0005737">
    <property type="term" value="C:cytoplasm"/>
    <property type="evidence" value="ECO:0007669"/>
    <property type="project" value="UniProtKB-SubCell"/>
</dbReference>
<comment type="catalytic activity">
    <reaction evidence="10 11">
        <text>tRNA(Arg) + L-arginine + ATP = L-arginyl-tRNA(Arg) + AMP + diphosphate</text>
        <dbReference type="Rhea" id="RHEA:20301"/>
        <dbReference type="Rhea" id="RHEA-COMP:9658"/>
        <dbReference type="Rhea" id="RHEA-COMP:9673"/>
        <dbReference type="ChEBI" id="CHEBI:30616"/>
        <dbReference type="ChEBI" id="CHEBI:32682"/>
        <dbReference type="ChEBI" id="CHEBI:33019"/>
        <dbReference type="ChEBI" id="CHEBI:78442"/>
        <dbReference type="ChEBI" id="CHEBI:78513"/>
        <dbReference type="ChEBI" id="CHEBI:456215"/>
        <dbReference type="EC" id="6.1.1.19"/>
    </reaction>
</comment>
<dbReference type="FunFam" id="3.40.50.620:FF:000062">
    <property type="entry name" value="Arginine--tRNA ligase"/>
    <property type="match status" value="1"/>
</dbReference>
<evidence type="ECO:0000259" key="13">
    <source>
        <dbReference type="SMART" id="SM00836"/>
    </source>
</evidence>
<dbReference type="Pfam" id="PF05746">
    <property type="entry name" value="DALR_1"/>
    <property type="match status" value="1"/>
</dbReference>
<evidence type="ECO:0000256" key="12">
    <source>
        <dbReference type="RuleBase" id="RU363038"/>
    </source>
</evidence>
<evidence type="ECO:0000313" key="15">
    <source>
        <dbReference type="EMBL" id="OEG71520.1"/>
    </source>
</evidence>
<dbReference type="InterPro" id="IPR005148">
    <property type="entry name" value="Arg-tRNA-synth_N"/>
</dbReference>
<dbReference type="SMART" id="SM01016">
    <property type="entry name" value="Arg_tRNA_synt_N"/>
    <property type="match status" value="1"/>
</dbReference>
<feature type="domain" description="Arginyl tRNA synthetase N-terminal" evidence="14">
    <location>
        <begin position="12"/>
        <end position="96"/>
    </location>
</feature>
<keyword evidence="16" id="KW-1185">Reference proteome</keyword>
<dbReference type="PANTHER" id="PTHR11956:SF5">
    <property type="entry name" value="ARGININE--TRNA LIGASE, CYTOPLASMIC"/>
    <property type="match status" value="1"/>
</dbReference>
<reference evidence="15 16" key="1">
    <citation type="submission" date="2015-11" db="EMBL/GenBank/DDBJ databases">
        <title>Evidence for parallel genomic evolution in an endosymbiosis of termite gut flagellates.</title>
        <authorList>
            <person name="Zheng H."/>
        </authorList>
    </citation>
    <scope>NUCLEOTIDE SEQUENCE [LARGE SCALE GENOMIC DNA]</scope>
    <source>
        <strain evidence="15 16">CET450</strain>
    </source>
</reference>
<dbReference type="EC" id="6.1.1.19" evidence="11"/>
<organism evidence="15 16">
    <name type="scientific">Endomicrobium trichonymphae</name>
    <dbReference type="NCBI Taxonomy" id="1408204"/>
    <lineage>
        <taxon>Bacteria</taxon>
        <taxon>Pseudomonadati</taxon>
        <taxon>Elusimicrobiota</taxon>
        <taxon>Endomicrobiia</taxon>
        <taxon>Endomicrobiales</taxon>
        <taxon>Endomicrobiaceae</taxon>
        <taxon>Candidatus Endomicrobiellum</taxon>
    </lineage>
</organism>
<dbReference type="GO" id="GO:0005524">
    <property type="term" value="F:ATP binding"/>
    <property type="evidence" value="ECO:0007669"/>
    <property type="project" value="UniProtKB-UniRule"/>
</dbReference>
<comment type="caution">
    <text evidence="15">The sequence shown here is derived from an EMBL/GenBank/DDBJ whole genome shotgun (WGS) entry which is preliminary data.</text>
</comment>
<dbReference type="Gene3D" id="3.40.50.620">
    <property type="entry name" value="HUPs"/>
    <property type="match status" value="1"/>
</dbReference>
<evidence type="ECO:0000256" key="7">
    <source>
        <dbReference type="ARBA" id="ARBA00022840"/>
    </source>
</evidence>
<dbReference type="Gene3D" id="3.30.1360.70">
    <property type="entry name" value="Arginyl tRNA synthetase N-terminal domain"/>
    <property type="match status" value="1"/>
</dbReference>
<keyword evidence="5 11" id="KW-0436">Ligase</keyword>
<dbReference type="GO" id="GO:0006420">
    <property type="term" value="P:arginyl-tRNA aminoacylation"/>
    <property type="evidence" value="ECO:0007669"/>
    <property type="project" value="UniProtKB-UniRule"/>
</dbReference>
<name>A0A1E5IM00_ENDTX</name>
<dbReference type="HAMAP" id="MF_00123">
    <property type="entry name" value="Arg_tRNA_synth"/>
    <property type="match status" value="1"/>
</dbReference>
<evidence type="ECO:0000313" key="16">
    <source>
        <dbReference type="Proteomes" id="UP000095237"/>
    </source>
</evidence>
<feature type="short sequence motif" description="'HIGH' region" evidence="11">
    <location>
        <begin position="133"/>
        <end position="143"/>
    </location>
</feature>
<dbReference type="InterPro" id="IPR001278">
    <property type="entry name" value="Arg-tRNA-ligase"/>
</dbReference>
<evidence type="ECO:0000256" key="6">
    <source>
        <dbReference type="ARBA" id="ARBA00022741"/>
    </source>
</evidence>
<evidence type="ECO:0000256" key="8">
    <source>
        <dbReference type="ARBA" id="ARBA00022917"/>
    </source>
</evidence>
<dbReference type="PRINTS" id="PR01038">
    <property type="entry name" value="TRNASYNTHARG"/>
</dbReference>
<evidence type="ECO:0000256" key="1">
    <source>
        <dbReference type="ARBA" id="ARBA00004496"/>
    </source>
</evidence>
<evidence type="ECO:0000256" key="11">
    <source>
        <dbReference type="HAMAP-Rule" id="MF_00123"/>
    </source>
</evidence>
<dbReference type="PROSITE" id="PS00178">
    <property type="entry name" value="AA_TRNA_LIGASE_I"/>
    <property type="match status" value="1"/>
</dbReference>
<dbReference type="Pfam" id="PF00750">
    <property type="entry name" value="tRNA-synt_1d"/>
    <property type="match status" value="1"/>
</dbReference>
<dbReference type="SUPFAM" id="SSF52374">
    <property type="entry name" value="Nucleotidylyl transferase"/>
    <property type="match status" value="1"/>
</dbReference>
<comment type="similarity">
    <text evidence="2 11 12">Belongs to the class-I aminoacyl-tRNA synthetase family.</text>
</comment>
<dbReference type="FunFam" id="1.10.730.10:FF:000008">
    <property type="entry name" value="Arginine--tRNA ligase"/>
    <property type="match status" value="1"/>
</dbReference>
<evidence type="ECO:0000256" key="4">
    <source>
        <dbReference type="ARBA" id="ARBA00022490"/>
    </source>
</evidence>
<evidence type="ECO:0000259" key="14">
    <source>
        <dbReference type="SMART" id="SM01016"/>
    </source>
</evidence>
<feature type="domain" description="DALR anticodon binding" evidence="13">
    <location>
        <begin position="436"/>
        <end position="556"/>
    </location>
</feature>
<dbReference type="PANTHER" id="PTHR11956">
    <property type="entry name" value="ARGINYL-TRNA SYNTHETASE"/>
    <property type="match status" value="1"/>
</dbReference>
<dbReference type="InterPro" id="IPR035684">
    <property type="entry name" value="ArgRS_core"/>
</dbReference>
<dbReference type="SUPFAM" id="SSF55190">
    <property type="entry name" value="Arginyl-tRNA synthetase (ArgRS), N-terminal 'additional' domain"/>
    <property type="match status" value="1"/>
</dbReference>
<comment type="subunit">
    <text evidence="3 11">Monomer.</text>
</comment>
<dbReference type="InterPro" id="IPR008909">
    <property type="entry name" value="DALR_anticod-bd"/>
</dbReference>
<dbReference type="InterPro" id="IPR009080">
    <property type="entry name" value="tRNAsynth_Ia_anticodon-bd"/>
</dbReference>
<keyword evidence="7 11" id="KW-0067">ATP-binding</keyword>
<accession>A0A1E5IM00</accession>
<dbReference type="GO" id="GO:0004814">
    <property type="term" value="F:arginine-tRNA ligase activity"/>
    <property type="evidence" value="ECO:0007669"/>
    <property type="project" value="UniProtKB-UniRule"/>
</dbReference>
<evidence type="ECO:0000256" key="9">
    <source>
        <dbReference type="ARBA" id="ARBA00023146"/>
    </source>
</evidence>
<evidence type="ECO:0000256" key="5">
    <source>
        <dbReference type="ARBA" id="ARBA00022598"/>
    </source>
</evidence>
<comment type="subcellular location">
    <subcellularLocation>
        <location evidence="1 11">Cytoplasm</location>
    </subcellularLocation>
</comment>
<dbReference type="InterPro" id="IPR014729">
    <property type="entry name" value="Rossmann-like_a/b/a_fold"/>
</dbReference>
<gene>
    <name evidence="11" type="primary">argS</name>
    <name evidence="15" type="ORF">ATZ36_14305</name>
</gene>
<dbReference type="CDD" id="cd00671">
    <property type="entry name" value="ArgRS_core"/>
    <property type="match status" value="1"/>
</dbReference>
<dbReference type="Proteomes" id="UP000095237">
    <property type="component" value="Unassembled WGS sequence"/>
</dbReference>